<gene>
    <name evidence="1" type="ORF">QRB35_17165</name>
</gene>
<dbReference type="EMBL" id="JASZZX010000016">
    <property type="protein sequence ID" value="MDM3927743.1"/>
    <property type="molecule type" value="Genomic_DNA"/>
</dbReference>
<comment type="caution">
    <text evidence="1">The sequence shown here is derived from an EMBL/GenBank/DDBJ whole genome shotgun (WGS) entry which is preliminary data.</text>
</comment>
<accession>A0ABT7P3U5</accession>
<name>A0ABT7P3U5_MYCIT</name>
<dbReference type="Proteomes" id="UP001529272">
    <property type="component" value="Unassembled WGS sequence"/>
</dbReference>
<evidence type="ECO:0000313" key="2">
    <source>
        <dbReference type="Proteomes" id="UP001529272"/>
    </source>
</evidence>
<keyword evidence="2" id="KW-1185">Reference proteome</keyword>
<sequence>MTEQMAEAISNFDELVAHIATQPVEVLARAIAKQAATLGASIDWNGETTNQLSFYTGGGAPGIEPSAPERVLPRPGPLLALDGHLRQQRVKD</sequence>
<protein>
    <submittedName>
        <fullName evidence="1">Uncharacterized protein</fullName>
    </submittedName>
</protein>
<organism evidence="1 2">
    <name type="scientific">Mycobacterium intracellulare subsp. chimaera</name>
    <dbReference type="NCBI Taxonomy" id="222805"/>
    <lineage>
        <taxon>Bacteria</taxon>
        <taxon>Bacillati</taxon>
        <taxon>Actinomycetota</taxon>
        <taxon>Actinomycetes</taxon>
        <taxon>Mycobacteriales</taxon>
        <taxon>Mycobacteriaceae</taxon>
        <taxon>Mycobacterium</taxon>
        <taxon>Mycobacterium avium complex (MAC)</taxon>
    </lineage>
</organism>
<reference evidence="1 2" key="2">
    <citation type="submission" date="2023-06" db="EMBL/GenBank/DDBJ databases">
        <title>Itaconate inhibition of nontuberculous mycobacteria.</title>
        <authorList>
            <person name="Breen P."/>
            <person name="Zimbric M."/>
            <person name="Caverly L."/>
        </authorList>
    </citation>
    <scope>NUCLEOTIDE SEQUENCE [LARGE SCALE GENOMIC DNA]</scope>
    <source>
        <strain evidence="1 2">FLAC1071</strain>
    </source>
</reference>
<reference evidence="2" key="1">
    <citation type="submission" date="2023-06" db="EMBL/GenBank/DDBJ databases">
        <title>Itaconate inhibition of nontuberculous mycobacteria.</title>
        <authorList>
            <person name="Spilker T."/>
        </authorList>
    </citation>
    <scope>NUCLEOTIDE SEQUENCE [LARGE SCALE GENOMIC DNA]</scope>
    <source>
        <strain evidence="2">FLAC1071</strain>
    </source>
</reference>
<proteinExistence type="predicted"/>
<evidence type="ECO:0000313" key="1">
    <source>
        <dbReference type="EMBL" id="MDM3927743.1"/>
    </source>
</evidence>
<dbReference type="RefSeq" id="WP_069954069.1">
    <property type="nucleotide sequence ID" value="NZ_CP012886.2"/>
</dbReference>